<sequence length="489" mass="55472">MSNLIIEMHQIEKSYLSKDILSIDYLTVYENEKIGIIGPNGAGKSTLLKLITQELKPDSGQVNTNTTFAYYEQIAEDLQVNYDQIDPLYLSQLQIPSHSVSDFSGGQQSRLRLAAFLSNYHPAILLDEPTTHLDKDGVEFLVNQLKYYYGTLLVVSHNRYFLDEVVTTIWEVKEGKVRVYPGNYSDYQAQKEQERIEQEQAFENFTREKTRLEQAAKQKHQKAEKLATITAKQKGKSIKPDRLSSSKQKDSVQKAAHKSAKAIQKRAEQLESVAKPLSEISIQFPKSKVLEIHNPYPIMGEEVTIKKGDHLLLDKANFQFELGKRIGIIGPNGSGKSSLLQHILNGGEGIILSNKIVFATYQQMSYQLKDDLPVIDFLKDDSYMEEGVIRSILNKLGFDQTVVTHKIISDLSGGEATRLVLAKLFTKASNVLILDEPTNFIDIPTIEALESLMKSYQGTIIFTSHDQYFMDNMAHQQWEISNQQLNRIF</sequence>
<protein>
    <submittedName>
        <fullName evidence="6">ABC-F type ribosomal protection protein</fullName>
    </submittedName>
</protein>
<dbReference type="Gene3D" id="3.40.50.300">
    <property type="entry name" value="P-loop containing nucleotide triphosphate hydrolases"/>
    <property type="match status" value="3"/>
</dbReference>
<evidence type="ECO:0000256" key="2">
    <source>
        <dbReference type="ARBA" id="ARBA00022840"/>
    </source>
</evidence>
<evidence type="ECO:0000256" key="4">
    <source>
        <dbReference type="SAM" id="MobiDB-lite"/>
    </source>
</evidence>
<feature type="domain" description="ABC transporter" evidence="5">
    <location>
        <begin position="298"/>
        <end position="488"/>
    </location>
</feature>
<dbReference type="CDD" id="cd03221">
    <property type="entry name" value="ABCF_EF-3"/>
    <property type="match status" value="2"/>
</dbReference>
<keyword evidence="7" id="KW-1185">Reference proteome</keyword>
<reference evidence="6 7" key="1">
    <citation type="submission" date="2022-08" db="EMBL/GenBank/DDBJ databases">
        <title>Aerococcaceae sp. nov isolated from spoiled eye mask.</title>
        <authorList>
            <person name="Zhou G."/>
            <person name="Xie X.-B."/>
            <person name="Shi Q.-S."/>
            <person name="Wang Y.-S."/>
            <person name="Wen X."/>
            <person name="Peng H."/>
            <person name="Yang X.-J."/>
            <person name="Tao H.-B."/>
            <person name="Huang X.-M."/>
        </authorList>
    </citation>
    <scope>NUCLEOTIDE SEQUENCE [LARGE SCALE GENOMIC DNA]</scope>
    <source>
        <strain evidence="7">DM20194951</strain>
    </source>
</reference>
<dbReference type="InterPro" id="IPR017871">
    <property type="entry name" value="ABC_transporter-like_CS"/>
</dbReference>
<dbReference type="PROSITE" id="PS50893">
    <property type="entry name" value="ABC_TRANSPORTER_2"/>
    <property type="match status" value="2"/>
</dbReference>
<dbReference type="EMBL" id="CP102453">
    <property type="protein sequence ID" value="UUX34743.1"/>
    <property type="molecule type" value="Genomic_DNA"/>
</dbReference>
<dbReference type="Pfam" id="PF00005">
    <property type="entry name" value="ABC_tran"/>
    <property type="match status" value="2"/>
</dbReference>
<evidence type="ECO:0000259" key="5">
    <source>
        <dbReference type="PROSITE" id="PS50893"/>
    </source>
</evidence>
<dbReference type="RefSeq" id="WP_313794245.1">
    <property type="nucleotide sequence ID" value="NZ_CP102453.1"/>
</dbReference>
<name>A0ABY5P8J8_9LACT</name>
<dbReference type="PROSITE" id="PS00211">
    <property type="entry name" value="ABC_TRANSPORTER_1"/>
    <property type="match status" value="2"/>
</dbReference>
<evidence type="ECO:0000256" key="3">
    <source>
        <dbReference type="SAM" id="Coils"/>
    </source>
</evidence>
<dbReference type="InterPro" id="IPR027417">
    <property type="entry name" value="P-loop_NTPase"/>
</dbReference>
<dbReference type="PANTHER" id="PTHR42855:SF2">
    <property type="entry name" value="DRUG RESISTANCE ABC TRANSPORTER,ATP-BINDING PROTEIN"/>
    <property type="match status" value="1"/>
</dbReference>
<keyword evidence="2" id="KW-0067">ATP-binding</keyword>
<keyword evidence="1" id="KW-0547">Nucleotide-binding</keyword>
<gene>
    <name evidence="6" type="primary">abc-f</name>
    <name evidence="6" type="ORF">NRE15_03585</name>
</gene>
<proteinExistence type="predicted"/>
<dbReference type="SMART" id="SM00382">
    <property type="entry name" value="AAA"/>
    <property type="match status" value="2"/>
</dbReference>
<dbReference type="SUPFAM" id="SSF52540">
    <property type="entry name" value="P-loop containing nucleoside triphosphate hydrolases"/>
    <property type="match status" value="2"/>
</dbReference>
<organism evidence="6 7">
    <name type="scientific">Fundicoccus culcitae</name>
    <dbReference type="NCBI Taxonomy" id="2969821"/>
    <lineage>
        <taxon>Bacteria</taxon>
        <taxon>Bacillati</taxon>
        <taxon>Bacillota</taxon>
        <taxon>Bacilli</taxon>
        <taxon>Lactobacillales</taxon>
        <taxon>Aerococcaceae</taxon>
        <taxon>Fundicoccus</taxon>
    </lineage>
</organism>
<feature type="domain" description="ABC transporter" evidence="5">
    <location>
        <begin position="6"/>
        <end position="199"/>
    </location>
</feature>
<dbReference type="PANTHER" id="PTHR42855">
    <property type="entry name" value="ABC TRANSPORTER ATP-BINDING SUBUNIT"/>
    <property type="match status" value="1"/>
</dbReference>
<evidence type="ECO:0000313" key="6">
    <source>
        <dbReference type="EMBL" id="UUX34743.1"/>
    </source>
</evidence>
<dbReference type="Proteomes" id="UP001315967">
    <property type="component" value="Chromosome"/>
</dbReference>
<feature type="region of interest" description="Disordered" evidence="4">
    <location>
        <begin position="232"/>
        <end position="260"/>
    </location>
</feature>
<feature type="compositionally biased region" description="Basic and acidic residues" evidence="4">
    <location>
        <begin position="238"/>
        <end position="252"/>
    </location>
</feature>
<dbReference type="InterPro" id="IPR003439">
    <property type="entry name" value="ABC_transporter-like_ATP-bd"/>
</dbReference>
<feature type="coiled-coil region" evidence="3">
    <location>
        <begin position="195"/>
        <end position="222"/>
    </location>
</feature>
<accession>A0ABY5P8J8</accession>
<evidence type="ECO:0000313" key="7">
    <source>
        <dbReference type="Proteomes" id="UP001315967"/>
    </source>
</evidence>
<dbReference type="NCBIfam" id="NF000355">
    <property type="entry name" value="ribo_prot_ABC_F"/>
    <property type="match status" value="1"/>
</dbReference>
<dbReference type="InterPro" id="IPR051309">
    <property type="entry name" value="ABCF_ATPase"/>
</dbReference>
<dbReference type="InterPro" id="IPR003593">
    <property type="entry name" value="AAA+_ATPase"/>
</dbReference>
<evidence type="ECO:0000256" key="1">
    <source>
        <dbReference type="ARBA" id="ARBA00022741"/>
    </source>
</evidence>
<keyword evidence="3" id="KW-0175">Coiled coil</keyword>